<dbReference type="HOGENOM" id="CLU_2068896_0_0_9"/>
<dbReference type="KEGG" id="cle:Clole_2869"/>
<evidence type="ECO:0000313" key="2">
    <source>
        <dbReference type="EMBL" id="ADZ84567.1"/>
    </source>
</evidence>
<proteinExistence type="predicted"/>
<sequence>MKTRWKEFPLTVEEVRELMRKDDRKKGAWIAVAIGVVAVLVAIVIWIAKKREKDLEEHYEYFDDDFDELDENYEEFDESIYEDDDDDIEYVKIKDFMNYAEDEKTDSVEKTSEAKEEE</sequence>
<dbReference type="EMBL" id="CP002582">
    <property type="protein sequence ID" value="ADZ84567.1"/>
    <property type="molecule type" value="Genomic_DNA"/>
</dbReference>
<evidence type="ECO:0000256" key="1">
    <source>
        <dbReference type="SAM" id="Phobius"/>
    </source>
</evidence>
<keyword evidence="1" id="KW-0472">Membrane</keyword>
<evidence type="ECO:0000313" key="3">
    <source>
        <dbReference type="Proteomes" id="UP000008467"/>
    </source>
</evidence>
<organism evidence="2 3">
    <name type="scientific">Cellulosilyticum lentocellum (strain ATCC 49066 / DSM 5427 / NCIMB 11756 / RHM5)</name>
    <name type="common">Clostridium lentocellum</name>
    <dbReference type="NCBI Taxonomy" id="642492"/>
    <lineage>
        <taxon>Bacteria</taxon>
        <taxon>Bacillati</taxon>
        <taxon>Bacillota</taxon>
        <taxon>Clostridia</taxon>
        <taxon>Lachnospirales</taxon>
        <taxon>Cellulosilyticaceae</taxon>
        <taxon>Cellulosilyticum</taxon>
    </lineage>
</organism>
<gene>
    <name evidence="2" type="ordered locus">Clole_2869</name>
</gene>
<dbReference type="Proteomes" id="UP000008467">
    <property type="component" value="Chromosome"/>
</dbReference>
<reference evidence="2 3" key="1">
    <citation type="journal article" date="2011" name="J. Bacteriol.">
        <title>Complete genome sequence of the cellulose-degrading bacterium Cellulosilyticum lentocellum.</title>
        <authorList>
            <consortium name="US DOE Joint Genome Institute"/>
            <person name="Miller D.A."/>
            <person name="Suen G."/>
            <person name="Bruce D."/>
            <person name="Copeland A."/>
            <person name="Cheng J.F."/>
            <person name="Detter C."/>
            <person name="Goodwin L.A."/>
            <person name="Han C.S."/>
            <person name="Hauser L.J."/>
            <person name="Land M.L."/>
            <person name="Lapidus A."/>
            <person name="Lucas S."/>
            <person name="Meincke L."/>
            <person name="Pitluck S."/>
            <person name="Tapia R."/>
            <person name="Teshima H."/>
            <person name="Woyke T."/>
            <person name="Fox B.G."/>
            <person name="Angert E.R."/>
            <person name="Currie C.R."/>
        </authorList>
    </citation>
    <scope>NUCLEOTIDE SEQUENCE [LARGE SCALE GENOMIC DNA]</scope>
    <source>
        <strain evidence="3">ATCC 49066 / DSM 5427 / NCIMB 11756 / RHM5</strain>
    </source>
</reference>
<protein>
    <recommendedName>
        <fullName evidence="4">DUF4366 domain-containing protein</fullName>
    </recommendedName>
</protein>
<keyword evidence="1" id="KW-1133">Transmembrane helix</keyword>
<accession>F2JL26</accession>
<dbReference type="AlphaFoldDB" id="F2JL26"/>
<keyword evidence="3" id="KW-1185">Reference proteome</keyword>
<evidence type="ECO:0008006" key="4">
    <source>
        <dbReference type="Google" id="ProtNLM"/>
    </source>
</evidence>
<name>F2JL26_CELLD</name>
<keyword evidence="1" id="KW-0812">Transmembrane</keyword>
<feature type="transmembrane region" description="Helical" evidence="1">
    <location>
        <begin position="28"/>
        <end position="48"/>
    </location>
</feature>
<dbReference type="RefSeq" id="WP_013657847.1">
    <property type="nucleotide sequence ID" value="NC_015275.1"/>
</dbReference>